<dbReference type="Proteomes" id="UP001172155">
    <property type="component" value="Unassembled WGS sequence"/>
</dbReference>
<proteinExistence type="predicted"/>
<keyword evidence="2" id="KW-0472">Membrane</keyword>
<keyword evidence="2" id="KW-0812">Transmembrane</keyword>
<gene>
    <name evidence="3" type="ORF">B0T18DRAFT_414832</name>
</gene>
<keyword evidence="4" id="KW-1185">Reference proteome</keyword>
<keyword evidence="2" id="KW-1133">Transmembrane helix</keyword>
<feature type="transmembrane region" description="Helical" evidence="2">
    <location>
        <begin position="26"/>
        <end position="44"/>
    </location>
</feature>
<name>A0AA40EPS1_9PEZI</name>
<accession>A0AA40EPS1</accession>
<feature type="compositionally biased region" description="Gly residues" evidence="1">
    <location>
        <begin position="99"/>
        <end position="110"/>
    </location>
</feature>
<comment type="caution">
    <text evidence="3">The sequence shown here is derived from an EMBL/GenBank/DDBJ whole genome shotgun (WGS) entry which is preliminary data.</text>
</comment>
<feature type="region of interest" description="Disordered" evidence="1">
    <location>
        <begin position="74"/>
        <end position="110"/>
    </location>
</feature>
<reference evidence="3" key="1">
    <citation type="submission" date="2023-06" db="EMBL/GenBank/DDBJ databases">
        <title>Genome-scale phylogeny and comparative genomics of the fungal order Sordariales.</title>
        <authorList>
            <consortium name="Lawrence Berkeley National Laboratory"/>
            <person name="Hensen N."/>
            <person name="Bonometti L."/>
            <person name="Westerberg I."/>
            <person name="Brannstrom I.O."/>
            <person name="Guillou S."/>
            <person name="Cros-Aarteil S."/>
            <person name="Calhoun S."/>
            <person name="Haridas S."/>
            <person name="Kuo A."/>
            <person name="Mondo S."/>
            <person name="Pangilinan J."/>
            <person name="Riley R."/>
            <person name="LaButti K."/>
            <person name="Andreopoulos B."/>
            <person name="Lipzen A."/>
            <person name="Chen C."/>
            <person name="Yanf M."/>
            <person name="Daum C."/>
            <person name="Ng V."/>
            <person name="Clum A."/>
            <person name="Steindorff A."/>
            <person name="Ohm R."/>
            <person name="Martin F."/>
            <person name="Silar P."/>
            <person name="Natvig D."/>
            <person name="Lalanne C."/>
            <person name="Gautier V."/>
            <person name="Ament-velasquez S.L."/>
            <person name="Kruys A."/>
            <person name="Hutchinson M.I."/>
            <person name="Powell A.J."/>
            <person name="Barry K."/>
            <person name="Miller A.N."/>
            <person name="Grigoriev I.V."/>
            <person name="Debuchy R."/>
            <person name="Gladieux P."/>
            <person name="Thoren M.H."/>
            <person name="Johannesson H."/>
        </authorList>
    </citation>
    <scope>NUCLEOTIDE SEQUENCE</scope>
    <source>
        <strain evidence="3">SMH3187-1</strain>
    </source>
</reference>
<evidence type="ECO:0000256" key="1">
    <source>
        <dbReference type="SAM" id="MobiDB-lite"/>
    </source>
</evidence>
<evidence type="ECO:0000256" key="2">
    <source>
        <dbReference type="SAM" id="Phobius"/>
    </source>
</evidence>
<dbReference type="AlphaFoldDB" id="A0AA40EPS1"/>
<sequence>MANADENAGWYAWITQGSIIPPEYAYVFRLISAFFTTLALIPIAPIICLVIYDICLWVWRLCAAGFNAWIESRRRPTRKHRVDAATDEPEPKRLKSGNGSNGSGGKNGTT</sequence>
<organism evidence="3 4">
    <name type="scientific">Schizothecium vesticola</name>
    <dbReference type="NCBI Taxonomy" id="314040"/>
    <lineage>
        <taxon>Eukaryota</taxon>
        <taxon>Fungi</taxon>
        <taxon>Dikarya</taxon>
        <taxon>Ascomycota</taxon>
        <taxon>Pezizomycotina</taxon>
        <taxon>Sordariomycetes</taxon>
        <taxon>Sordariomycetidae</taxon>
        <taxon>Sordariales</taxon>
        <taxon>Schizotheciaceae</taxon>
        <taxon>Schizothecium</taxon>
    </lineage>
</organism>
<protein>
    <submittedName>
        <fullName evidence="3">Uncharacterized protein</fullName>
    </submittedName>
</protein>
<evidence type="ECO:0000313" key="3">
    <source>
        <dbReference type="EMBL" id="KAK0743254.1"/>
    </source>
</evidence>
<dbReference type="EMBL" id="JAUKUD010000005">
    <property type="protein sequence ID" value="KAK0743254.1"/>
    <property type="molecule type" value="Genomic_DNA"/>
</dbReference>
<evidence type="ECO:0000313" key="4">
    <source>
        <dbReference type="Proteomes" id="UP001172155"/>
    </source>
</evidence>